<sequence>MKLPHNELDDPAFISLVGAFVTAYAKSTSATQIYLIHIDNWFGERWLGFAGKFRGIAGIRQRRGQLGINERTRSLATPPFRPSRVQAYAGYSRSADGTMQEYSVSPLHWEKNGGRIHTLLRDGLYSWYSGNTAHNTTGCLMVYELNPGGQDAWYLNFSTDTAGKWDVTSCRNTQLSECHAISSQHYNAIVG</sequence>
<accession>A0A2S8F4P6</accession>
<reference evidence="1 2" key="1">
    <citation type="submission" date="2018-02" db="EMBL/GenBank/DDBJ databases">
        <title>Comparative genomes isolates from brazilian mangrove.</title>
        <authorList>
            <person name="Araujo J.E."/>
            <person name="Taketani R.G."/>
            <person name="Silva M.C.P."/>
            <person name="Loureco M.V."/>
            <person name="Andreote F.D."/>
        </authorList>
    </citation>
    <scope>NUCLEOTIDE SEQUENCE [LARGE SCALE GENOMIC DNA]</scope>
    <source>
        <strain evidence="1 2">NAP PRIS-MGV</strain>
    </source>
</reference>
<comment type="caution">
    <text evidence="1">The sequence shown here is derived from an EMBL/GenBank/DDBJ whole genome shotgun (WGS) entry which is preliminary data.</text>
</comment>
<dbReference type="RefSeq" id="WP_105359732.1">
    <property type="nucleotide sequence ID" value="NZ_PUIB01000028.1"/>
</dbReference>
<organism evidence="1 2">
    <name type="scientific">Blastopirellula marina</name>
    <dbReference type="NCBI Taxonomy" id="124"/>
    <lineage>
        <taxon>Bacteria</taxon>
        <taxon>Pseudomonadati</taxon>
        <taxon>Planctomycetota</taxon>
        <taxon>Planctomycetia</taxon>
        <taxon>Pirellulales</taxon>
        <taxon>Pirellulaceae</taxon>
        <taxon>Blastopirellula</taxon>
    </lineage>
</organism>
<gene>
    <name evidence="1" type="ORF">C5Y98_28220</name>
</gene>
<protein>
    <submittedName>
        <fullName evidence="1">Uncharacterized protein</fullName>
    </submittedName>
</protein>
<dbReference type="AlphaFoldDB" id="A0A2S8F4P6"/>
<dbReference type="OrthoDB" id="1248686at2"/>
<evidence type="ECO:0000313" key="2">
    <source>
        <dbReference type="Proteomes" id="UP000239388"/>
    </source>
</evidence>
<name>A0A2S8F4P6_9BACT</name>
<dbReference type="EMBL" id="PUIB01000028">
    <property type="protein sequence ID" value="PQO27136.1"/>
    <property type="molecule type" value="Genomic_DNA"/>
</dbReference>
<proteinExistence type="predicted"/>
<dbReference type="Proteomes" id="UP000239388">
    <property type="component" value="Unassembled WGS sequence"/>
</dbReference>
<evidence type="ECO:0000313" key="1">
    <source>
        <dbReference type="EMBL" id="PQO27136.1"/>
    </source>
</evidence>